<evidence type="ECO:0000256" key="1">
    <source>
        <dbReference type="SAM" id="MobiDB-lite"/>
    </source>
</evidence>
<evidence type="ECO:0000313" key="3">
    <source>
        <dbReference type="Proteomes" id="UP000449547"/>
    </source>
</evidence>
<dbReference type="VEuPathDB" id="FungiDB:DIURU_004523"/>
<dbReference type="EMBL" id="SWFT01000134">
    <property type="protein sequence ID" value="KAA8898833.1"/>
    <property type="molecule type" value="Genomic_DNA"/>
</dbReference>
<name>A0A642UH61_DIURU</name>
<reference evidence="2 3" key="1">
    <citation type="submission" date="2019-07" db="EMBL/GenBank/DDBJ databases">
        <title>Genome assembly of two rare yeast pathogens: Diutina rugosa and Trichomonascus ciferrii.</title>
        <authorList>
            <person name="Mixao V."/>
            <person name="Saus E."/>
            <person name="Hansen A."/>
            <person name="Lass-Flor C."/>
            <person name="Gabaldon T."/>
        </authorList>
    </citation>
    <scope>NUCLEOTIDE SEQUENCE [LARGE SCALE GENOMIC DNA]</scope>
    <source>
        <strain evidence="2 3">CBS 613</strain>
    </source>
</reference>
<feature type="compositionally biased region" description="Polar residues" evidence="1">
    <location>
        <begin position="1"/>
        <end position="19"/>
    </location>
</feature>
<proteinExistence type="predicted"/>
<accession>A0A642UH61</accession>
<dbReference type="AlphaFoldDB" id="A0A642UH61"/>
<dbReference type="Proteomes" id="UP000449547">
    <property type="component" value="Unassembled WGS sequence"/>
</dbReference>
<dbReference type="GeneID" id="54783174"/>
<comment type="caution">
    <text evidence="2">The sequence shown here is derived from an EMBL/GenBank/DDBJ whole genome shotgun (WGS) entry which is preliminary data.</text>
</comment>
<sequence length="89" mass="9605">MTDSVNSNTSQLETGQGPKSQHEEYAVPEVTMSDADNIESSPPSETQDPSSSSGFVAYNPGSDRKYGGQWFCEGKSVNPWKIAESDGRT</sequence>
<dbReference type="RefSeq" id="XP_034010683.1">
    <property type="nucleotide sequence ID" value="XM_034157406.1"/>
</dbReference>
<gene>
    <name evidence="2" type="ORF">DIURU_004523</name>
</gene>
<feature type="compositionally biased region" description="Polar residues" evidence="1">
    <location>
        <begin position="38"/>
        <end position="54"/>
    </location>
</feature>
<protein>
    <submittedName>
        <fullName evidence="2">Uncharacterized protein</fullName>
    </submittedName>
</protein>
<keyword evidence="3" id="KW-1185">Reference proteome</keyword>
<evidence type="ECO:0000313" key="2">
    <source>
        <dbReference type="EMBL" id="KAA8898833.1"/>
    </source>
</evidence>
<feature type="region of interest" description="Disordered" evidence="1">
    <location>
        <begin position="1"/>
        <end position="60"/>
    </location>
</feature>
<organism evidence="2 3">
    <name type="scientific">Diutina rugosa</name>
    <name type="common">Yeast</name>
    <name type="synonym">Candida rugosa</name>
    <dbReference type="NCBI Taxonomy" id="5481"/>
    <lineage>
        <taxon>Eukaryota</taxon>
        <taxon>Fungi</taxon>
        <taxon>Dikarya</taxon>
        <taxon>Ascomycota</taxon>
        <taxon>Saccharomycotina</taxon>
        <taxon>Pichiomycetes</taxon>
        <taxon>Debaryomycetaceae</taxon>
        <taxon>Diutina</taxon>
    </lineage>
</organism>